<feature type="signal peptide" evidence="1">
    <location>
        <begin position="1"/>
        <end position="23"/>
    </location>
</feature>
<gene>
    <name evidence="2" type="ORF">DEO72_LG6g2338</name>
</gene>
<organism evidence="2 3">
    <name type="scientific">Vigna unguiculata</name>
    <name type="common">Cowpea</name>
    <dbReference type="NCBI Taxonomy" id="3917"/>
    <lineage>
        <taxon>Eukaryota</taxon>
        <taxon>Viridiplantae</taxon>
        <taxon>Streptophyta</taxon>
        <taxon>Embryophyta</taxon>
        <taxon>Tracheophyta</taxon>
        <taxon>Spermatophyta</taxon>
        <taxon>Magnoliopsida</taxon>
        <taxon>eudicotyledons</taxon>
        <taxon>Gunneridae</taxon>
        <taxon>Pentapetalae</taxon>
        <taxon>rosids</taxon>
        <taxon>fabids</taxon>
        <taxon>Fabales</taxon>
        <taxon>Fabaceae</taxon>
        <taxon>Papilionoideae</taxon>
        <taxon>50 kb inversion clade</taxon>
        <taxon>NPAAA clade</taxon>
        <taxon>indigoferoid/millettioid clade</taxon>
        <taxon>Phaseoleae</taxon>
        <taxon>Vigna</taxon>
    </lineage>
</organism>
<dbReference type="Gramene" id="Vigun01g134200.1.v1.2">
    <property type="protein sequence ID" value="Vigun01g134200.1.v1.2"/>
    <property type="gene ID" value="Vigun01g134200.v1.2"/>
</dbReference>
<evidence type="ECO:0000313" key="3">
    <source>
        <dbReference type="Proteomes" id="UP000501690"/>
    </source>
</evidence>
<protein>
    <submittedName>
        <fullName evidence="2">Uncharacterized protein</fullName>
    </submittedName>
</protein>
<proteinExistence type="predicted"/>
<dbReference type="OrthoDB" id="10370450at2759"/>
<name>A0A4D6M9G6_VIGUN</name>
<evidence type="ECO:0000256" key="1">
    <source>
        <dbReference type="SAM" id="SignalP"/>
    </source>
</evidence>
<accession>A0A4D6M9G6</accession>
<dbReference type="EMBL" id="CP039350">
    <property type="protein sequence ID" value="QCD97627.1"/>
    <property type="molecule type" value="Genomic_DNA"/>
</dbReference>
<dbReference type="Proteomes" id="UP000501690">
    <property type="component" value="Linkage Group LG6"/>
</dbReference>
<keyword evidence="3" id="KW-1185">Reference proteome</keyword>
<evidence type="ECO:0000313" key="2">
    <source>
        <dbReference type="EMBL" id="QCD97627.1"/>
    </source>
</evidence>
<keyword evidence="1" id="KW-0732">Signal</keyword>
<sequence length="79" mass="8711">MAATRSSLCIFFVVAFMFIATTGQHIPCIMVQAPCAKNEDCNAPCKANMPPDLYCPDTNICDDTACCCRQNTHCPTRQF</sequence>
<dbReference type="AlphaFoldDB" id="A0A4D6M9G6"/>
<reference evidence="2 3" key="1">
    <citation type="submission" date="2019-04" db="EMBL/GenBank/DDBJ databases">
        <title>An improved genome assembly and genetic linkage map for asparagus bean, Vigna unguiculata ssp. sesquipedialis.</title>
        <authorList>
            <person name="Xia Q."/>
            <person name="Zhang R."/>
            <person name="Dong Y."/>
        </authorList>
    </citation>
    <scope>NUCLEOTIDE SEQUENCE [LARGE SCALE GENOMIC DNA]</scope>
    <source>
        <tissue evidence="2">Leaf</tissue>
    </source>
</reference>
<feature type="chain" id="PRO_5020031608" evidence="1">
    <location>
        <begin position="24"/>
        <end position="79"/>
    </location>
</feature>